<feature type="binding site" description="axial binding residue" evidence="6">
    <location>
        <position position="465"/>
    </location>
    <ligand>
        <name>heme</name>
        <dbReference type="ChEBI" id="CHEBI:30413"/>
    </ligand>
    <ligandPart>
        <name>Fe</name>
        <dbReference type="ChEBI" id="CHEBI:18248"/>
    </ligandPart>
</feature>
<gene>
    <name evidence="9" type="ORF">Sjap_024130</name>
</gene>
<proteinExistence type="inferred from homology"/>
<keyword evidence="6 7" id="KW-0349">Heme</keyword>
<keyword evidence="3 6" id="KW-0479">Metal-binding</keyword>
<organism evidence="9 10">
    <name type="scientific">Stephania japonica</name>
    <dbReference type="NCBI Taxonomy" id="461633"/>
    <lineage>
        <taxon>Eukaryota</taxon>
        <taxon>Viridiplantae</taxon>
        <taxon>Streptophyta</taxon>
        <taxon>Embryophyta</taxon>
        <taxon>Tracheophyta</taxon>
        <taxon>Spermatophyta</taxon>
        <taxon>Magnoliopsida</taxon>
        <taxon>Ranunculales</taxon>
        <taxon>Menispermaceae</taxon>
        <taxon>Menispermoideae</taxon>
        <taxon>Cissampelideae</taxon>
        <taxon>Stephania</taxon>
    </lineage>
</organism>
<name>A0AAP0EK57_9MAGN</name>
<dbReference type="GO" id="GO:0044550">
    <property type="term" value="P:secondary metabolite biosynthetic process"/>
    <property type="evidence" value="ECO:0007669"/>
    <property type="project" value="UniProtKB-ARBA"/>
</dbReference>
<evidence type="ECO:0000313" key="9">
    <source>
        <dbReference type="EMBL" id="KAK9090953.1"/>
    </source>
</evidence>
<dbReference type="GO" id="GO:0016125">
    <property type="term" value="P:sterol metabolic process"/>
    <property type="evidence" value="ECO:0007669"/>
    <property type="project" value="TreeGrafter"/>
</dbReference>
<dbReference type="EMBL" id="JBBNAE010000010">
    <property type="protein sequence ID" value="KAK9090953.1"/>
    <property type="molecule type" value="Genomic_DNA"/>
</dbReference>
<protein>
    <recommendedName>
        <fullName evidence="11">Cytochrome P450</fullName>
    </recommendedName>
</protein>
<evidence type="ECO:0000256" key="4">
    <source>
        <dbReference type="ARBA" id="ARBA00023002"/>
    </source>
</evidence>
<evidence type="ECO:0000256" key="8">
    <source>
        <dbReference type="SAM" id="Phobius"/>
    </source>
</evidence>
<dbReference type="PROSITE" id="PS00086">
    <property type="entry name" value="CYTOCHROME_P450"/>
    <property type="match status" value="1"/>
</dbReference>
<dbReference type="Gene3D" id="1.10.630.10">
    <property type="entry name" value="Cytochrome P450"/>
    <property type="match status" value="1"/>
</dbReference>
<dbReference type="Pfam" id="PF00067">
    <property type="entry name" value="p450"/>
    <property type="match status" value="1"/>
</dbReference>
<accession>A0AAP0EK57</accession>
<dbReference type="GO" id="GO:0004497">
    <property type="term" value="F:monooxygenase activity"/>
    <property type="evidence" value="ECO:0007669"/>
    <property type="project" value="UniProtKB-KW"/>
</dbReference>
<evidence type="ECO:0008006" key="11">
    <source>
        <dbReference type="Google" id="ProtNLM"/>
    </source>
</evidence>
<dbReference type="InterPro" id="IPR017972">
    <property type="entry name" value="Cyt_P450_CS"/>
</dbReference>
<dbReference type="Proteomes" id="UP001417504">
    <property type="component" value="Unassembled WGS sequence"/>
</dbReference>
<evidence type="ECO:0000256" key="2">
    <source>
        <dbReference type="ARBA" id="ARBA00010617"/>
    </source>
</evidence>
<dbReference type="InterPro" id="IPR002401">
    <property type="entry name" value="Cyt_P450_E_grp-I"/>
</dbReference>
<evidence type="ECO:0000256" key="7">
    <source>
        <dbReference type="RuleBase" id="RU000461"/>
    </source>
</evidence>
<dbReference type="SUPFAM" id="SSF48264">
    <property type="entry name" value="Cytochrome P450"/>
    <property type="match status" value="1"/>
</dbReference>
<comment type="similarity">
    <text evidence="2 7">Belongs to the cytochrome P450 family.</text>
</comment>
<dbReference type="FunFam" id="1.10.630.10:FF:000022">
    <property type="entry name" value="Taxadiene 5-alpha hydroxylase"/>
    <property type="match status" value="1"/>
</dbReference>
<comment type="caution">
    <text evidence="9">The sequence shown here is derived from an EMBL/GenBank/DDBJ whole genome shotgun (WGS) entry which is preliminary data.</text>
</comment>
<dbReference type="GO" id="GO:0016705">
    <property type="term" value="F:oxidoreductase activity, acting on paired donors, with incorporation or reduction of molecular oxygen"/>
    <property type="evidence" value="ECO:0007669"/>
    <property type="project" value="InterPro"/>
</dbReference>
<dbReference type="InterPro" id="IPR001128">
    <property type="entry name" value="Cyt_P450"/>
</dbReference>
<keyword evidence="10" id="KW-1185">Reference proteome</keyword>
<keyword evidence="8" id="KW-0812">Transmembrane</keyword>
<reference evidence="9 10" key="1">
    <citation type="submission" date="2024-01" db="EMBL/GenBank/DDBJ databases">
        <title>Genome assemblies of Stephania.</title>
        <authorList>
            <person name="Yang L."/>
        </authorList>
    </citation>
    <scope>NUCLEOTIDE SEQUENCE [LARGE SCALE GENOMIC DNA]</scope>
    <source>
        <strain evidence="9">QJT</strain>
        <tissue evidence="9">Leaf</tissue>
    </source>
</reference>
<keyword evidence="8" id="KW-1133">Transmembrane helix</keyword>
<sequence>MQLPTCLPISLSFYINKHYNSLNMSSSLRLLFSKASEMDFILTILLSFLSILLSFLILKRRKNGNGNKMKKNEKKLPPGRMGLPWIGETLEFYKAQRRNQLFEEFVQPRKAMHGNIFKTMLMGSPTVVVSGAAANRFFLSNEFKLVVSSWPSTSVQLMGPNSIMEKQGDHHRYIRTIIASTLNSTGLEALVPKICSCVEQHLKMHWQGKDVVSLFGSAKMLTFTIVLECLLGVKVESGMLEMFERVLEGVFALPVALPGSKFYRAKRARLEIERMVTNIVRKKRKEIEGNIIDAEEGVLLPHLVAGLIRGEISEIEVIDNVVLLVFAAHDTTSFAIAMVCRMLAHHPTCHSHVLQEHMDIMHGKRAGEALTLEDIKKMKYTWQVTRESMRLFPPIFGSFRKTIVDIEYEGFIIPKGWKVLWTTYGTHYDAEYFNDPLRFDPSRFEEAVPCPPYVYLPFGGGPRVCAGYQLAKLNILIFVHFMVTLYDWSLVYPDEAITTDPLPFPCHGMPINVSPKSL</sequence>
<dbReference type="PANTHER" id="PTHR24286:SF221">
    <property type="entry name" value="TAXADIENE 5-ALPHA HYDROXYLASE"/>
    <property type="match status" value="1"/>
</dbReference>
<keyword evidence="4 7" id="KW-0560">Oxidoreductase</keyword>
<evidence type="ECO:0000256" key="3">
    <source>
        <dbReference type="ARBA" id="ARBA00022723"/>
    </source>
</evidence>
<keyword evidence="8" id="KW-0472">Membrane</keyword>
<dbReference type="CDD" id="cd11043">
    <property type="entry name" value="CYP90-like"/>
    <property type="match status" value="1"/>
</dbReference>
<evidence type="ECO:0000256" key="5">
    <source>
        <dbReference type="ARBA" id="ARBA00023004"/>
    </source>
</evidence>
<dbReference type="GO" id="GO:0020037">
    <property type="term" value="F:heme binding"/>
    <property type="evidence" value="ECO:0007669"/>
    <property type="project" value="InterPro"/>
</dbReference>
<feature type="transmembrane region" description="Helical" evidence="8">
    <location>
        <begin position="40"/>
        <end position="58"/>
    </location>
</feature>
<dbReference type="AlphaFoldDB" id="A0AAP0EK57"/>
<dbReference type="PRINTS" id="PR00385">
    <property type="entry name" value="P450"/>
</dbReference>
<evidence type="ECO:0000256" key="6">
    <source>
        <dbReference type="PIRSR" id="PIRSR602401-1"/>
    </source>
</evidence>
<keyword evidence="5 6" id="KW-0408">Iron</keyword>
<evidence type="ECO:0000313" key="10">
    <source>
        <dbReference type="Proteomes" id="UP001417504"/>
    </source>
</evidence>
<dbReference type="GO" id="GO:0005506">
    <property type="term" value="F:iron ion binding"/>
    <property type="evidence" value="ECO:0007669"/>
    <property type="project" value="InterPro"/>
</dbReference>
<dbReference type="PANTHER" id="PTHR24286">
    <property type="entry name" value="CYTOCHROME P450 26"/>
    <property type="match status" value="1"/>
</dbReference>
<evidence type="ECO:0000256" key="1">
    <source>
        <dbReference type="ARBA" id="ARBA00001971"/>
    </source>
</evidence>
<feature type="transmembrane region" description="Helical" evidence="8">
    <location>
        <begin position="211"/>
        <end position="233"/>
    </location>
</feature>
<dbReference type="InterPro" id="IPR036396">
    <property type="entry name" value="Cyt_P450_sf"/>
</dbReference>
<comment type="cofactor">
    <cofactor evidence="1 6">
        <name>heme</name>
        <dbReference type="ChEBI" id="CHEBI:30413"/>
    </cofactor>
</comment>
<dbReference type="PRINTS" id="PR00463">
    <property type="entry name" value="EP450I"/>
</dbReference>
<keyword evidence="7" id="KW-0503">Monooxygenase</keyword>